<reference evidence="1 2" key="1">
    <citation type="submission" date="2024-07" db="EMBL/GenBank/DDBJ databases">
        <title>Section-level genome sequencing and comparative genomics of Aspergillus sections Usti and Cavernicolus.</title>
        <authorList>
            <consortium name="Lawrence Berkeley National Laboratory"/>
            <person name="Nybo J.L."/>
            <person name="Vesth T.C."/>
            <person name="Theobald S."/>
            <person name="Frisvad J.C."/>
            <person name="Larsen T.O."/>
            <person name="Kjaerboelling I."/>
            <person name="Rothschild-Mancinelli K."/>
            <person name="Lyhne E.K."/>
            <person name="Kogle M.E."/>
            <person name="Barry K."/>
            <person name="Clum A."/>
            <person name="Na H."/>
            <person name="Ledsgaard L."/>
            <person name="Lin J."/>
            <person name="Lipzen A."/>
            <person name="Kuo A."/>
            <person name="Riley R."/>
            <person name="Mondo S."/>
            <person name="Labutti K."/>
            <person name="Haridas S."/>
            <person name="Pangalinan J."/>
            <person name="Salamov A.A."/>
            <person name="Simmons B.A."/>
            <person name="Magnuson J.K."/>
            <person name="Chen J."/>
            <person name="Drula E."/>
            <person name="Henrissat B."/>
            <person name="Wiebenga A."/>
            <person name="Lubbers R.J."/>
            <person name="Gomes A.C."/>
            <person name="Macurrencykelacurrency M.R."/>
            <person name="Stajich J."/>
            <person name="Grigoriev I.V."/>
            <person name="Mortensen U.H."/>
            <person name="De Vries R.P."/>
            <person name="Baker S.E."/>
            <person name="Andersen M.R."/>
        </authorList>
    </citation>
    <scope>NUCLEOTIDE SEQUENCE [LARGE SCALE GENOMIC DNA]</scope>
    <source>
        <strain evidence="1 2">CBS 449.75</strain>
    </source>
</reference>
<evidence type="ECO:0000313" key="1">
    <source>
        <dbReference type="EMBL" id="KAL2871805.1"/>
    </source>
</evidence>
<name>A0ABR4M5D3_9EURO</name>
<proteinExistence type="predicted"/>
<dbReference type="GeneID" id="98150647"/>
<gene>
    <name evidence="1" type="ORF">BJX67DRAFT_87866</name>
</gene>
<dbReference type="Proteomes" id="UP001610432">
    <property type="component" value="Unassembled WGS sequence"/>
</dbReference>
<protein>
    <submittedName>
        <fullName evidence="1">Uncharacterized protein</fullName>
    </submittedName>
</protein>
<evidence type="ECO:0000313" key="2">
    <source>
        <dbReference type="Proteomes" id="UP001610432"/>
    </source>
</evidence>
<organism evidence="1 2">
    <name type="scientific">Aspergillus lucknowensis</name>
    <dbReference type="NCBI Taxonomy" id="176173"/>
    <lineage>
        <taxon>Eukaryota</taxon>
        <taxon>Fungi</taxon>
        <taxon>Dikarya</taxon>
        <taxon>Ascomycota</taxon>
        <taxon>Pezizomycotina</taxon>
        <taxon>Eurotiomycetes</taxon>
        <taxon>Eurotiomycetidae</taxon>
        <taxon>Eurotiales</taxon>
        <taxon>Aspergillaceae</taxon>
        <taxon>Aspergillus</taxon>
        <taxon>Aspergillus subgen. Nidulantes</taxon>
    </lineage>
</organism>
<accession>A0ABR4M5D3</accession>
<dbReference type="EMBL" id="JBFXLQ010000002">
    <property type="protein sequence ID" value="KAL2871805.1"/>
    <property type="molecule type" value="Genomic_DNA"/>
</dbReference>
<keyword evidence="2" id="KW-1185">Reference proteome</keyword>
<comment type="caution">
    <text evidence="1">The sequence shown here is derived from an EMBL/GenBank/DDBJ whole genome shotgun (WGS) entry which is preliminary data.</text>
</comment>
<sequence>MYATTRYRFTPEWMAFPAMGTRFARTLTRQTPSQEEWSTHHLVAGLNHGNGKREAPPGQVCFHPLDRQTPYPRTCFTNPYIHRVMRNSSWFVSQAGGIIRDLDIAFTISSFRAFFRSAFSVDENEDLALNWNEAKVKIPQPWKLHQCVDYGQVIDRPPEVPPDSNRQSSLSNTSRRPIGCVLCIFYQGTGNNIEWSQANSVFVPLCGLRWDALPSRSCFGFFQHLASCESIIAEFRPSSRTLALAKFRLFVEPKAPISTQETVRQSLPITQGPAG</sequence>
<dbReference type="RefSeq" id="XP_070890784.1">
    <property type="nucleotide sequence ID" value="XM_071035575.1"/>
</dbReference>